<dbReference type="Gene3D" id="2.60.120.1250">
    <property type="entry name" value="Peptidase M60, enhancin-like domain 1"/>
    <property type="match status" value="1"/>
</dbReference>
<feature type="chain" id="PRO_5012054387" evidence="1">
    <location>
        <begin position="24"/>
        <end position="643"/>
    </location>
</feature>
<dbReference type="EMBL" id="FWYB01000001">
    <property type="protein sequence ID" value="SMC59228.1"/>
    <property type="molecule type" value="Genomic_DNA"/>
</dbReference>
<dbReference type="AlphaFoldDB" id="A0A1W2AG60"/>
<dbReference type="Gene3D" id="2.60.120.260">
    <property type="entry name" value="Galactose-binding domain-like"/>
    <property type="match status" value="1"/>
</dbReference>
<gene>
    <name evidence="3" type="ORF">SAMN04488101_101548</name>
</gene>
<dbReference type="PANTHER" id="PTHR15730">
    <property type="entry name" value="EXPERIMENTAL AUTOIMMUNE PROSTATITIS ANTIGEN 2-RELATED"/>
    <property type="match status" value="1"/>
</dbReference>
<feature type="domain" description="Peptidase M60" evidence="2">
    <location>
        <begin position="99"/>
        <end position="417"/>
    </location>
</feature>
<accession>A0A1W2AG60</accession>
<dbReference type="Pfam" id="PF17291">
    <property type="entry name" value="M60-like_N"/>
    <property type="match status" value="1"/>
</dbReference>
<name>A0A1W2AG60_9SPHI</name>
<dbReference type="OrthoDB" id="606623at2"/>
<protein>
    <submittedName>
        <fullName evidence="3">Peptidase M60, enhancin and enhancin-like</fullName>
    </submittedName>
</protein>
<keyword evidence="4" id="KW-1185">Reference proteome</keyword>
<keyword evidence="1" id="KW-0732">Signal</keyword>
<proteinExistence type="predicted"/>
<dbReference type="SMART" id="SM01276">
    <property type="entry name" value="M60-like"/>
    <property type="match status" value="1"/>
</dbReference>
<dbReference type="Gene3D" id="1.10.390.30">
    <property type="entry name" value="Peptidase M60, enhancin-like domain 3"/>
    <property type="match status" value="1"/>
</dbReference>
<dbReference type="InterPro" id="IPR035423">
    <property type="entry name" value="M60-like_N"/>
</dbReference>
<evidence type="ECO:0000259" key="2">
    <source>
        <dbReference type="PROSITE" id="PS51723"/>
    </source>
</evidence>
<sequence>MKHYYLTKILAVMVLLVATSCKKYGYNIPDGYPDDSKNVANDKIDTNIKVIDKSMYSKARVFPGLVDQSEPRVQNAKFTLDLNFTKQTAENLRISVAPEPQFSTGFYAAPGELVKIVVPAGIEGLTVQIGGHTDNLGGKYPLLRDPLIYMRQQLYAGVNYVRNLYGGTIYILANNAYPTPVEFTITNACVSPDFVLGEINDTDWVAKVKASQVPWLELRTKRVVFLVPRDKVIKTFTSSEPFTNPTAVMTKWNDVFDLDYNGWMGLSDDADDERDRSPQGPWRGVLDIQLSLGYGHSGFPFVGLNDGYWFASFTSLNSVNTSSGQWGTYHEFGHNCQQGKVWSWSTLGETTNNLFNFKVANRIGANYSTLHSSVTTGFPQAITYASGTGVKNFDKDAAMDDPFKRMTPFVQIFEKFGYGAMTHLYTAARHAPRLNPSDITMHNWVYEQLSDYTKTDLAPFFDAWGISYSDAIAVKMSAKYPLLDKQIWTYNPLTKTGGTGAVVYNTSVVSVSCPAQEGSFANLVDNNPTTIYHSQYSPVPTGALTFPFTFVFNAGANIPIKGMYFNGRATSRVGDGKLIEIFSSRDNVNFTSIGTTTLPNSANRFEYIFPNGNINAKFFKVIVKTGYSTNPYVVFGEMNLIKP</sequence>
<evidence type="ECO:0000313" key="3">
    <source>
        <dbReference type="EMBL" id="SMC59228.1"/>
    </source>
</evidence>
<dbReference type="Proteomes" id="UP000192678">
    <property type="component" value="Unassembled WGS sequence"/>
</dbReference>
<dbReference type="PROSITE" id="PS51257">
    <property type="entry name" value="PROKAR_LIPOPROTEIN"/>
    <property type="match status" value="1"/>
</dbReference>
<dbReference type="PANTHER" id="PTHR15730:SF5">
    <property type="entry name" value="SI:CH211-210B2.2-RELATED"/>
    <property type="match status" value="1"/>
</dbReference>
<dbReference type="PROSITE" id="PS51723">
    <property type="entry name" value="PEPTIDASE_M60"/>
    <property type="match status" value="1"/>
</dbReference>
<dbReference type="STRING" id="475255.SAMN04488101_101548"/>
<dbReference type="InterPro" id="IPR051244">
    <property type="entry name" value="TCAF"/>
</dbReference>
<dbReference type="InterPro" id="IPR031161">
    <property type="entry name" value="Peptidase_M60_dom"/>
</dbReference>
<dbReference type="Pfam" id="PF13402">
    <property type="entry name" value="Peptidase_M60"/>
    <property type="match status" value="1"/>
</dbReference>
<organism evidence="3 4">
    <name type="scientific">Pedobacter nyackensis</name>
    <dbReference type="NCBI Taxonomy" id="475255"/>
    <lineage>
        <taxon>Bacteria</taxon>
        <taxon>Pseudomonadati</taxon>
        <taxon>Bacteroidota</taxon>
        <taxon>Sphingobacteriia</taxon>
        <taxon>Sphingobacteriales</taxon>
        <taxon>Sphingobacteriaceae</taxon>
        <taxon>Pedobacter</taxon>
    </lineage>
</organism>
<dbReference type="RefSeq" id="WP_084287113.1">
    <property type="nucleotide sequence ID" value="NZ_FWYB01000001.1"/>
</dbReference>
<reference evidence="3 4" key="1">
    <citation type="submission" date="2017-04" db="EMBL/GenBank/DDBJ databases">
        <authorList>
            <person name="Afonso C.L."/>
            <person name="Miller P.J."/>
            <person name="Scott M.A."/>
            <person name="Spackman E."/>
            <person name="Goraichik I."/>
            <person name="Dimitrov K.M."/>
            <person name="Suarez D.L."/>
            <person name="Swayne D.E."/>
        </authorList>
    </citation>
    <scope>NUCLEOTIDE SEQUENCE [LARGE SCALE GENOMIC DNA]</scope>
    <source>
        <strain evidence="3 4">DSM 19625</strain>
    </source>
</reference>
<dbReference type="InterPro" id="IPR008979">
    <property type="entry name" value="Galactose-bd-like_sf"/>
</dbReference>
<feature type="signal peptide" evidence="1">
    <location>
        <begin position="1"/>
        <end position="23"/>
    </location>
</feature>
<evidence type="ECO:0000313" key="4">
    <source>
        <dbReference type="Proteomes" id="UP000192678"/>
    </source>
</evidence>
<dbReference type="SUPFAM" id="SSF49785">
    <property type="entry name" value="Galactose-binding domain-like"/>
    <property type="match status" value="1"/>
</dbReference>
<evidence type="ECO:0000256" key="1">
    <source>
        <dbReference type="SAM" id="SignalP"/>
    </source>
</evidence>
<dbReference type="Gene3D" id="3.40.390.80">
    <property type="entry name" value="Peptidase M60, enhancin-like domain 2"/>
    <property type="match status" value="1"/>
</dbReference>
<dbReference type="InterPro" id="IPR042279">
    <property type="entry name" value="Pep_M60_3"/>
</dbReference>